<comment type="similarity">
    <text evidence="1">Belongs to the cycloisomerase 2 family.</text>
</comment>
<dbReference type="Pfam" id="PF10282">
    <property type="entry name" value="Lactonase"/>
    <property type="match status" value="1"/>
</dbReference>
<dbReference type="EC" id="3.1.1.31" evidence="3"/>
<evidence type="ECO:0000313" key="4">
    <source>
        <dbReference type="Proteomes" id="UP001620514"/>
    </source>
</evidence>
<organism evidence="3 4">
    <name type="scientific">Caballeronia udeis</name>
    <dbReference type="NCBI Taxonomy" id="1232866"/>
    <lineage>
        <taxon>Bacteria</taxon>
        <taxon>Pseudomonadati</taxon>
        <taxon>Pseudomonadota</taxon>
        <taxon>Betaproteobacteria</taxon>
        <taxon>Burkholderiales</taxon>
        <taxon>Burkholderiaceae</taxon>
        <taxon>Caballeronia</taxon>
    </lineage>
</organism>
<dbReference type="Gene3D" id="2.130.10.10">
    <property type="entry name" value="YVTN repeat-like/Quinoprotein amine dehydrogenase"/>
    <property type="match status" value="1"/>
</dbReference>
<dbReference type="PANTHER" id="PTHR30344">
    <property type="entry name" value="6-PHOSPHOGLUCONOLACTONASE-RELATED"/>
    <property type="match status" value="1"/>
</dbReference>
<evidence type="ECO:0000313" key="3">
    <source>
        <dbReference type="EMBL" id="MFK4442676.1"/>
    </source>
</evidence>
<name>A0ABW8MJN8_9BURK</name>
<dbReference type="Proteomes" id="UP001620514">
    <property type="component" value="Unassembled WGS sequence"/>
</dbReference>
<dbReference type="InterPro" id="IPR011048">
    <property type="entry name" value="Haem_d1_sf"/>
</dbReference>
<keyword evidence="4" id="KW-1185">Reference proteome</keyword>
<keyword evidence="3" id="KW-0378">Hydrolase</keyword>
<dbReference type="PANTHER" id="PTHR30344:SF1">
    <property type="entry name" value="6-PHOSPHOGLUCONOLACTONASE"/>
    <property type="match status" value="1"/>
</dbReference>
<reference evidence="3 4" key="1">
    <citation type="submission" date="2024-10" db="EMBL/GenBank/DDBJ databases">
        <authorList>
            <person name="Deangelis K."/>
            <person name="Huntemann M."/>
            <person name="Clum A."/>
            <person name="Wang J."/>
            <person name="Palaniappan K."/>
            <person name="Ritter S."/>
            <person name="Chen I.-M."/>
            <person name="Stamatis D."/>
            <person name="Reddy T."/>
            <person name="O'Malley R."/>
            <person name="Daum C."/>
            <person name="Ng V."/>
            <person name="Ivanova N."/>
            <person name="Kyrpides N."/>
            <person name="Woyke T."/>
        </authorList>
    </citation>
    <scope>NUCLEOTIDE SEQUENCE [LARGE SCALE GENOMIC DNA]</scope>
    <source>
        <strain evidence="3 4">GAS97</strain>
    </source>
</reference>
<dbReference type="SUPFAM" id="SSF51004">
    <property type="entry name" value="C-terminal (heme d1) domain of cytochrome cd1-nitrite reductase"/>
    <property type="match status" value="1"/>
</dbReference>
<sequence>MHLTNFTHFPRVTSFVRLTSTFRIRSFAPTQTSCRVVASEHFKPSRRSRLMSKGVAAGVAAVLSFAAVQAFAQGAGTAAGASANASGASGNGVYDLLVGTYTGSGKSEGIYVYRFDAGTGAITRLSSAQAVNPSYLVVSKDRQHVYAVNELPGDNGPASQRGGISAFRFDPPSGQLTFVNRVSSDGNDPAYLALSPDGRYLLTANYSVASNPGGSFAVFPLEGDRVDPSVLTVHHDGSGPVKGRQDNSHVHSTVFSPDGRFLFAQDLGADKIYSYRYTPDGSRGLFGPTESRYTLVKPGSGPRHLIFDQAGKHAYLTTEMNASVSVYDYDDGKLTLRQTLPMTAPGFKGKVGGGAIHLSPDGRFLYATNRGDANEILTYAVNPSNGHLKLLARNSTLGKTPREFAIDPTGRWLIVGNQDSDSVYFFRRNPDTGELASDPKCLEIGSPVDFKFVSPS</sequence>
<keyword evidence="2" id="KW-0313">Glucose metabolism</keyword>
<dbReference type="InterPro" id="IPR019405">
    <property type="entry name" value="Lactonase_7-beta_prop"/>
</dbReference>
<gene>
    <name evidence="3" type="ORF">ABH943_002692</name>
</gene>
<accession>A0ABW8MJN8</accession>
<evidence type="ECO:0000256" key="1">
    <source>
        <dbReference type="ARBA" id="ARBA00005564"/>
    </source>
</evidence>
<protein>
    <submittedName>
        <fullName evidence="3">6-phosphogluconolactonase</fullName>
        <ecNumber evidence="3">3.1.1.31</ecNumber>
    </submittedName>
</protein>
<reference evidence="3 4" key="2">
    <citation type="submission" date="2024-11" db="EMBL/GenBank/DDBJ databases">
        <title>Using genomics to understand microbial adaptation to soil warming.</title>
        <authorList>
            <person name="Deangelis K.M. PhD."/>
        </authorList>
    </citation>
    <scope>NUCLEOTIDE SEQUENCE [LARGE SCALE GENOMIC DNA]</scope>
    <source>
        <strain evidence="3 4">GAS97</strain>
    </source>
</reference>
<dbReference type="EMBL" id="JBIYDN010000007">
    <property type="protein sequence ID" value="MFK4442676.1"/>
    <property type="molecule type" value="Genomic_DNA"/>
</dbReference>
<comment type="caution">
    <text evidence="3">The sequence shown here is derived from an EMBL/GenBank/DDBJ whole genome shotgun (WGS) entry which is preliminary data.</text>
</comment>
<dbReference type="InterPro" id="IPR050282">
    <property type="entry name" value="Cycloisomerase_2"/>
</dbReference>
<proteinExistence type="inferred from homology"/>
<evidence type="ECO:0000256" key="2">
    <source>
        <dbReference type="ARBA" id="ARBA00022526"/>
    </source>
</evidence>
<dbReference type="GO" id="GO:0017057">
    <property type="term" value="F:6-phosphogluconolactonase activity"/>
    <property type="evidence" value="ECO:0007669"/>
    <property type="project" value="UniProtKB-EC"/>
</dbReference>
<dbReference type="InterPro" id="IPR015943">
    <property type="entry name" value="WD40/YVTN_repeat-like_dom_sf"/>
</dbReference>
<keyword evidence="2" id="KW-0119">Carbohydrate metabolism</keyword>